<evidence type="ECO:0000313" key="4">
    <source>
        <dbReference type="Proteomes" id="UP000539111"/>
    </source>
</evidence>
<proteinExistence type="predicted"/>
<dbReference type="InterPro" id="IPR011010">
    <property type="entry name" value="DNA_brk_join_enz"/>
</dbReference>
<keyword evidence="4" id="KW-1185">Reference proteome</keyword>
<organism evidence="3 4">
    <name type="scientific">Spelaeicoccus albus</name>
    <dbReference type="NCBI Taxonomy" id="1280376"/>
    <lineage>
        <taxon>Bacteria</taxon>
        <taxon>Bacillati</taxon>
        <taxon>Actinomycetota</taxon>
        <taxon>Actinomycetes</taxon>
        <taxon>Micrococcales</taxon>
        <taxon>Brevibacteriaceae</taxon>
        <taxon>Spelaeicoccus</taxon>
    </lineage>
</organism>
<sequence>MPKWALPMFAVDMLLRRRVDDDASINELGVVFHTKTSSYIAPRIFARTWRTVRSFAGFEWVTGHTFRKTVATILESQADLRTSSLQLGHSSEAVTSTY</sequence>
<dbReference type="SUPFAM" id="SSF56349">
    <property type="entry name" value="DNA breaking-rejoining enzymes"/>
    <property type="match status" value="1"/>
</dbReference>
<name>A0A7Z0D259_9MICO</name>
<dbReference type="Pfam" id="PF00589">
    <property type="entry name" value="Phage_integrase"/>
    <property type="match status" value="1"/>
</dbReference>
<accession>A0A7Z0D259</accession>
<feature type="domain" description="Tyr recombinase" evidence="2">
    <location>
        <begin position="19"/>
        <end position="98"/>
    </location>
</feature>
<dbReference type="EMBL" id="JACBZP010000001">
    <property type="protein sequence ID" value="NYI67471.1"/>
    <property type="molecule type" value="Genomic_DNA"/>
</dbReference>
<evidence type="ECO:0000313" key="3">
    <source>
        <dbReference type="EMBL" id="NYI67471.1"/>
    </source>
</evidence>
<reference evidence="3 4" key="1">
    <citation type="submission" date="2020-07" db="EMBL/GenBank/DDBJ databases">
        <title>Sequencing the genomes of 1000 actinobacteria strains.</title>
        <authorList>
            <person name="Klenk H.-P."/>
        </authorList>
    </citation>
    <scope>NUCLEOTIDE SEQUENCE [LARGE SCALE GENOMIC DNA]</scope>
    <source>
        <strain evidence="3 4">DSM 26341</strain>
    </source>
</reference>
<dbReference type="InterPro" id="IPR013762">
    <property type="entry name" value="Integrase-like_cat_sf"/>
</dbReference>
<gene>
    <name evidence="3" type="ORF">BJY26_001777</name>
</gene>
<keyword evidence="1" id="KW-0233">DNA recombination</keyword>
<dbReference type="Gene3D" id="1.10.443.10">
    <property type="entry name" value="Intergrase catalytic core"/>
    <property type="match status" value="1"/>
</dbReference>
<comment type="caution">
    <text evidence="3">The sequence shown here is derived from an EMBL/GenBank/DDBJ whole genome shotgun (WGS) entry which is preliminary data.</text>
</comment>
<dbReference type="AlphaFoldDB" id="A0A7Z0D259"/>
<evidence type="ECO:0000256" key="1">
    <source>
        <dbReference type="ARBA" id="ARBA00023172"/>
    </source>
</evidence>
<dbReference type="Proteomes" id="UP000539111">
    <property type="component" value="Unassembled WGS sequence"/>
</dbReference>
<dbReference type="GO" id="GO:0015074">
    <property type="term" value="P:DNA integration"/>
    <property type="evidence" value="ECO:0007669"/>
    <property type="project" value="InterPro"/>
</dbReference>
<evidence type="ECO:0000259" key="2">
    <source>
        <dbReference type="Pfam" id="PF00589"/>
    </source>
</evidence>
<protein>
    <submittedName>
        <fullName evidence="3">Integrase</fullName>
    </submittedName>
</protein>
<dbReference type="GO" id="GO:0003677">
    <property type="term" value="F:DNA binding"/>
    <property type="evidence" value="ECO:0007669"/>
    <property type="project" value="InterPro"/>
</dbReference>
<dbReference type="InterPro" id="IPR002104">
    <property type="entry name" value="Integrase_catalytic"/>
</dbReference>
<dbReference type="GO" id="GO:0006310">
    <property type="term" value="P:DNA recombination"/>
    <property type="evidence" value="ECO:0007669"/>
    <property type="project" value="UniProtKB-KW"/>
</dbReference>
<dbReference type="RefSeq" id="WP_179427457.1">
    <property type="nucleotide sequence ID" value="NZ_JACBZP010000001.1"/>
</dbReference>